<sequence>MREGPFTICSYDTGEQVLCPKHLTEHNPARATGPGRTAAGIVCHDCKTVYALTCILPKHHEYKNVCNPRDGELTCPITGE</sequence>
<organism evidence="1">
    <name type="scientific">Burkholderia orbicola (strain AU 1054)</name>
    <dbReference type="NCBI Taxonomy" id="331271"/>
    <lineage>
        <taxon>Bacteria</taxon>
        <taxon>Pseudomonadati</taxon>
        <taxon>Pseudomonadota</taxon>
        <taxon>Betaproteobacteria</taxon>
        <taxon>Burkholderiales</taxon>
        <taxon>Burkholderiaceae</taxon>
        <taxon>Burkholderia</taxon>
        <taxon>Burkholderia cepacia complex</taxon>
        <taxon>Burkholderia orbicola</taxon>
    </lineage>
</organism>
<dbReference type="AlphaFoldDB" id="A0A0H2XN63"/>
<gene>
    <name evidence="1" type="ordered locus">Bcen_0449</name>
</gene>
<dbReference type="EMBL" id="CP000378">
    <property type="protein sequence ID" value="ABF75361.1"/>
    <property type="molecule type" value="Genomic_DNA"/>
</dbReference>
<name>A0A0H2XN63_BURO1</name>
<protein>
    <submittedName>
        <fullName evidence="1">Uncharacterized protein</fullName>
    </submittedName>
</protein>
<accession>A0A0H2XN63</accession>
<evidence type="ECO:0000313" key="1">
    <source>
        <dbReference type="EMBL" id="ABF75361.1"/>
    </source>
</evidence>
<dbReference type="HOGENOM" id="CLU_2582878_0_0_4"/>
<proteinExistence type="predicted"/>
<reference evidence="1" key="1">
    <citation type="submission" date="2006-05" db="EMBL/GenBank/DDBJ databases">
        <title>Complete sequence of chromosome 1 of Burkholderia cenocepacia AU 1054.</title>
        <authorList>
            <consortium name="US DOE Joint Genome Institute"/>
            <person name="Copeland A."/>
            <person name="Lucas S."/>
            <person name="Lapidus A."/>
            <person name="Barry K."/>
            <person name="Detter J.C."/>
            <person name="Glavina del Rio T."/>
            <person name="Hammon N."/>
            <person name="Israni S."/>
            <person name="Dalin E."/>
            <person name="Tice H."/>
            <person name="Pitluck S."/>
            <person name="Chain P."/>
            <person name="Malfatti S."/>
            <person name="Shin M."/>
            <person name="Vergez L."/>
            <person name="Schmutz J."/>
            <person name="Larimer F."/>
            <person name="Land M."/>
            <person name="Hauser L."/>
            <person name="Kyrpides N."/>
            <person name="Lykidis A."/>
            <person name="LiPuma J.J."/>
            <person name="Konstantinidis K."/>
            <person name="Tiedje J.M."/>
            <person name="Richardson P."/>
        </authorList>
    </citation>
    <scope>NUCLEOTIDE SEQUENCE [LARGE SCALE GENOMIC DNA]</scope>
    <source>
        <strain evidence="1">AU 1054</strain>
    </source>
</reference>